<name>A0A5A5TJV5_9CHLR</name>
<keyword evidence="2" id="KW-1185">Reference proteome</keyword>
<comment type="caution">
    <text evidence="1">The sequence shown here is derived from an EMBL/GenBank/DDBJ whole genome shotgun (WGS) entry which is preliminary data.</text>
</comment>
<evidence type="ECO:0000313" key="2">
    <source>
        <dbReference type="Proteomes" id="UP000322530"/>
    </source>
</evidence>
<evidence type="ECO:0008006" key="3">
    <source>
        <dbReference type="Google" id="ProtNLM"/>
    </source>
</evidence>
<dbReference type="AlphaFoldDB" id="A0A5A5TJV5"/>
<dbReference type="EMBL" id="BIXY01000168">
    <property type="protein sequence ID" value="GCF11901.1"/>
    <property type="molecule type" value="Genomic_DNA"/>
</dbReference>
<organism evidence="1 2">
    <name type="scientific">Dictyobacter arantiisoli</name>
    <dbReference type="NCBI Taxonomy" id="2014874"/>
    <lineage>
        <taxon>Bacteria</taxon>
        <taxon>Bacillati</taxon>
        <taxon>Chloroflexota</taxon>
        <taxon>Ktedonobacteria</taxon>
        <taxon>Ktedonobacterales</taxon>
        <taxon>Dictyobacteraceae</taxon>
        <taxon>Dictyobacter</taxon>
    </lineage>
</organism>
<dbReference type="Proteomes" id="UP000322530">
    <property type="component" value="Unassembled WGS sequence"/>
</dbReference>
<protein>
    <recommendedName>
        <fullName evidence="3">Winged helix-turn-helix domain-containing protein</fullName>
    </recommendedName>
</protein>
<dbReference type="Pfam" id="PF06224">
    <property type="entry name" value="AlkZ-like"/>
    <property type="match status" value="1"/>
</dbReference>
<dbReference type="OrthoDB" id="9787207at2"/>
<dbReference type="InterPro" id="IPR009351">
    <property type="entry name" value="AlkZ-like"/>
</dbReference>
<evidence type="ECO:0000313" key="1">
    <source>
        <dbReference type="EMBL" id="GCF11901.1"/>
    </source>
</evidence>
<proteinExistence type="predicted"/>
<reference evidence="1 2" key="1">
    <citation type="submission" date="2019-01" db="EMBL/GenBank/DDBJ databases">
        <title>Draft genome sequence of Dictyobacter sp. Uno17.</title>
        <authorList>
            <person name="Wang C.M."/>
            <person name="Zheng Y."/>
            <person name="Sakai Y."/>
            <person name="Abe K."/>
            <person name="Yokota A."/>
            <person name="Yabe S."/>
        </authorList>
    </citation>
    <scope>NUCLEOTIDE SEQUENCE [LARGE SCALE GENOMIC DNA]</scope>
    <source>
        <strain evidence="1 2">Uno17</strain>
    </source>
</reference>
<accession>A0A5A5TJV5</accession>
<dbReference type="PANTHER" id="PTHR30528">
    <property type="entry name" value="CYTOPLASMIC PROTEIN"/>
    <property type="match status" value="1"/>
</dbReference>
<sequence length="405" mass="47281">MVTSISLSQEEARRFLATYHFTSTDLPGVFTRLGTVQYDPLKPVGRNADLVLQARVPGYQVDDWEQAAYTERLIYDAWDKQACLVPASDWVMRSHTREMYKPYHDREIMQADPQLAPMLLAAIDARGPLSSLEFEDRRSMGDQNSWYGQTRTKRILRAMWVSGVLVTHHRQSGRHYYDRPERVIPTLHYQQDPLPDTEAYHRWIIARRFQAVGLLRPNAEACIWSGCGDSATRKQAIAQLVEMGILTPVHVGEKKWLYYILTELLPYLTAPTAEPDPRMRFLGPLDSMLWDRKALQQIFGFDYLWEVYKPLAQRRWGYYVLPVFFKDRFIGRFDSRLNGHTWTILNWWWEEDIRPDAELYDALTNAMRNFMHYLRAQAIQIDAQIEPQIHTCARAVALNISAPVL</sequence>
<dbReference type="RefSeq" id="WP_149404692.1">
    <property type="nucleotide sequence ID" value="NZ_BIXY01000168.1"/>
</dbReference>
<gene>
    <name evidence="1" type="primary">ycaQ</name>
    <name evidence="1" type="ORF">KDI_54650</name>
</gene>
<dbReference type="PANTHER" id="PTHR30528:SF0">
    <property type="entry name" value="CYTOPLASMIC PROTEIN"/>
    <property type="match status" value="1"/>
</dbReference>